<organism evidence="3 4">
    <name type="scientific">Rotaria magnacalcarata</name>
    <dbReference type="NCBI Taxonomy" id="392030"/>
    <lineage>
        <taxon>Eukaryota</taxon>
        <taxon>Metazoa</taxon>
        <taxon>Spiralia</taxon>
        <taxon>Gnathifera</taxon>
        <taxon>Rotifera</taxon>
        <taxon>Eurotatoria</taxon>
        <taxon>Bdelloidea</taxon>
        <taxon>Philodinida</taxon>
        <taxon>Philodinidae</taxon>
        <taxon>Rotaria</taxon>
    </lineage>
</organism>
<dbReference type="PANTHER" id="PTHR43686:SF1">
    <property type="entry name" value="AMINOTRAN_5 DOMAIN-CONTAINING PROTEIN"/>
    <property type="match status" value="1"/>
</dbReference>
<sequence length="744" mass="85470">MAHSQKLHTELLQSICNWNNHTQVINYLESFNPNVKLSIKIDFENSYNKHPSETSNLHRRDSRPRNFLLPRSNETDEYSRENLIVNEPHTNDYVHLTSSSPARQLSTLFDHSLRTHHSEQMSSSDRRSYLVSNINEISQVLPNIHQFDHNKQQLLRYIDTNIIGKDVIIQTLWGPRKAIYADYTASGRGLTFLEQYILTYVLPFYANTHSENNAFALQTTRFRESARAIIKQCVNATDDDVVIFTGAGSTAAINKTVDILQLQNDEIRNHTVVFVSTLEHHSNILPWQETGVEFIRIPNNKTGLLDQNILKNKLIYYRDQVKKSIICTFNAASNVTGIQADVNRISELVHEYGGRIFWDYAAAAPYVRIDMNPTKKAAKDAVFISTHKFVGGPSTSGLLIAKKAIFNNRVPGDCGGGTVNFVTRRAIEYVKDIETREEGGTPNIVGAIRAGLVFQLKQSVGEDLIKARDNELVQRFFQRFQNNPTLIILGPQDVSRLAIFAFLVYVPSIDKYLHHNFICSILNDLFGIQIRSGCSCAGPYVLDLLDIDDEKAAFYMKFITEELSQRFDEDNNEIPHNALMKLGFSRVTLPYFASDEEINYILDAIDFIASDGWRFLPLYTYNQETAAWYPRHLTMENYSSVCHNLQMINYRNGHMESMNAMNNISRVKNADNRLPSFNFSLPSCNNPFHQARAISKRMPNYVYENMNYRIDIPLNIPNKYKDFIWFVTPKEIMTKLMIEFDQKQ</sequence>
<protein>
    <recommendedName>
        <fullName evidence="2">Aminotransferase class V domain-containing protein</fullName>
    </recommendedName>
</protein>
<dbReference type="InterPro" id="IPR000192">
    <property type="entry name" value="Aminotrans_V_dom"/>
</dbReference>
<feature type="domain" description="Aminotransferase class V" evidence="2">
    <location>
        <begin position="180"/>
        <end position="541"/>
    </location>
</feature>
<dbReference type="Proteomes" id="UP000663866">
    <property type="component" value="Unassembled WGS sequence"/>
</dbReference>
<evidence type="ECO:0000256" key="1">
    <source>
        <dbReference type="SAM" id="MobiDB-lite"/>
    </source>
</evidence>
<feature type="region of interest" description="Disordered" evidence="1">
    <location>
        <begin position="48"/>
        <end position="72"/>
    </location>
</feature>
<evidence type="ECO:0000259" key="2">
    <source>
        <dbReference type="Pfam" id="PF00266"/>
    </source>
</evidence>
<dbReference type="PANTHER" id="PTHR43686">
    <property type="entry name" value="SULFURTRANSFERASE-RELATED"/>
    <property type="match status" value="1"/>
</dbReference>
<dbReference type="InterPro" id="IPR015422">
    <property type="entry name" value="PyrdxlP-dep_Trfase_small"/>
</dbReference>
<evidence type="ECO:0000313" key="4">
    <source>
        <dbReference type="Proteomes" id="UP000663866"/>
    </source>
</evidence>
<dbReference type="Pfam" id="PF00266">
    <property type="entry name" value="Aminotran_5"/>
    <property type="match status" value="1"/>
</dbReference>
<accession>A0A819ZV29</accession>
<proteinExistence type="predicted"/>
<dbReference type="AlphaFoldDB" id="A0A819ZV29"/>
<dbReference type="EMBL" id="CAJOBG010005850">
    <property type="protein sequence ID" value="CAF4167795.1"/>
    <property type="molecule type" value="Genomic_DNA"/>
</dbReference>
<dbReference type="InterPro" id="IPR015421">
    <property type="entry name" value="PyrdxlP-dep_Trfase_major"/>
</dbReference>
<reference evidence="3" key="1">
    <citation type="submission" date="2021-02" db="EMBL/GenBank/DDBJ databases">
        <authorList>
            <person name="Nowell W R."/>
        </authorList>
    </citation>
    <scope>NUCLEOTIDE SEQUENCE</scope>
</reference>
<keyword evidence="4" id="KW-1185">Reference proteome</keyword>
<feature type="compositionally biased region" description="Basic and acidic residues" evidence="1">
    <location>
        <begin position="50"/>
        <end position="59"/>
    </location>
</feature>
<dbReference type="SUPFAM" id="SSF53383">
    <property type="entry name" value="PLP-dependent transferases"/>
    <property type="match status" value="1"/>
</dbReference>
<name>A0A819ZV29_9BILA</name>
<dbReference type="InterPro" id="IPR015424">
    <property type="entry name" value="PyrdxlP-dep_Trfase"/>
</dbReference>
<evidence type="ECO:0000313" key="3">
    <source>
        <dbReference type="EMBL" id="CAF4167795.1"/>
    </source>
</evidence>
<gene>
    <name evidence="3" type="ORF">OVN521_LOCUS24522</name>
</gene>
<dbReference type="Gene3D" id="3.90.1150.10">
    <property type="entry name" value="Aspartate Aminotransferase, domain 1"/>
    <property type="match status" value="1"/>
</dbReference>
<dbReference type="Gene3D" id="3.40.640.10">
    <property type="entry name" value="Type I PLP-dependent aspartate aminotransferase-like (Major domain)"/>
    <property type="match status" value="1"/>
</dbReference>
<comment type="caution">
    <text evidence="3">The sequence shown here is derived from an EMBL/GenBank/DDBJ whole genome shotgun (WGS) entry which is preliminary data.</text>
</comment>